<dbReference type="AlphaFoldDB" id="A0A8J6G209"/>
<evidence type="ECO:0000313" key="1">
    <source>
        <dbReference type="EMBL" id="KAH0503654.1"/>
    </source>
</evidence>
<keyword evidence="1" id="KW-0689">Ribosomal protein</keyword>
<evidence type="ECO:0000313" key="2">
    <source>
        <dbReference type="Proteomes" id="UP000710432"/>
    </source>
</evidence>
<dbReference type="EMBL" id="JAATJU010025451">
    <property type="protein sequence ID" value="KAH0503654.1"/>
    <property type="molecule type" value="Genomic_DNA"/>
</dbReference>
<reference evidence="1" key="1">
    <citation type="submission" date="2020-03" db="EMBL/GenBank/DDBJ databases">
        <title>Studies in the Genomics of Life Span.</title>
        <authorList>
            <person name="Glass D."/>
        </authorList>
    </citation>
    <scope>NUCLEOTIDE SEQUENCE</scope>
    <source>
        <strain evidence="1">LTLLF</strain>
        <tissue evidence="1">Muscle</tissue>
    </source>
</reference>
<proteinExistence type="predicted"/>
<dbReference type="Proteomes" id="UP000710432">
    <property type="component" value="Unassembled WGS sequence"/>
</dbReference>
<organism evidence="1 2">
    <name type="scientific">Microtus ochrogaster</name>
    <name type="common">Prairie vole</name>
    <dbReference type="NCBI Taxonomy" id="79684"/>
    <lineage>
        <taxon>Eukaryota</taxon>
        <taxon>Metazoa</taxon>
        <taxon>Chordata</taxon>
        <taxon>Craniata</taxon>
        <taxon>Vertebrata</taxon>
        <taxon>Euteleostomi</taxon>
        <taxon>Mammalia</taxon>
        <taxon>Eutheria</taxon>
        <taxon>Euarchontoglires</taxon>
        <taxon>Glires</taxon>
        <taxon>Rodentia</taxon>
        <taxon>Myomorpha</taxon>
        <taxon>Muroidea</taxon>
        <taxon>Cricetidae</taxon>
        <taxon>Arvicolinae</taxon>
        <taxon>Microtus</taxon>
    </lineage>
</organism>
<keyword evidence="1" id="KW-0687">Ribonucleoprotein</keyword>
<accession>A0A8J6G209</accession>
<dbReference type="Gene3D" id="3.40.50.10490">
    <property type="entry name" value="Glucose-6-phosphate isomerase like protein, domain 1"/>
    <property type="match status" value="1"/>
</dbReference>
<comment type="caution">
    <text evidence="1">The sequence shown here is derived from an EMBL/GenBank/DDBJ whole genome shotgun (WGS) entry which is preliminary data.</text>
</comment>
<dbReference type="GO" id="GO:0005840">
    <property type="term" value="C:ribosome"/>
    <property type="evidence" value="ECO:0007669"/>
    <property type="project" value="UniProtKB-KW"/>
</dbReference>
<name>A0A8J6G209_MICOH</name>
<protein>
    <submittedName>
        <fullName evidence="1">40S ribosomal protein SA</fullName>
    </submittedName>
</protein>
<sequence>MSRALNVLQIGYVDIAILCNNMRLICMLAYDILCMLGPISHEHPQEVMTELYFYRDQEEMKEDQAGTEEKTVTKDLLLKGVFQIQFHR</sequence>
<gene>
    <name evidence="1" type="ORF">LTLLF_186800</name>
</gene>